<comment type="caution">
    <text evidence="2">The sequence shown here is derived from an EMBL/GenBank/DDBJ whole genome shotgun (WGS) entry which is preliminary data.</text>
</comment>
<sequence>MNKYNKNILAITLITIFSLILMITWLDLVFGYAQILLIIGAAYAVYLNVKGFKEEQREA</sequence>
<organism evidence="2 3">
    <name type="scientific">Sporosarcina psychrophila</name>
    <name type="common">Bacillus psychrophilus</name>
    <dbReference type="NCBI Taxonomy" id="1476"/>
    <lineage>
        <taxon>Bacteria</taxon>
        <taxon>Bacillati</taxon>
        <taxon>Bacillota</taxon>
        <taxon>Bacilli</taxon>
        <taxon>Bacillales</taxon>
        <taxon>Caryophanaceae</taxon>
        <taxon>Sporosarcina</taxon>
    </lineage>
</organism>
<reference evidence="2" key="2">
    <citation type="submission" date="2021-09" db="EMBL/GenBank/DDBJ databases">
        <authorList>
            <person name="Gilroy R."/>
        </authorList>
    </citation>
    <scope>NUCLEOTIDE SEQUENCE</scope>
    <source>
        <strain evidence="2">CHK171-7178</strain>
    </source>
</reference>
<feature type="transmembrane region" description="Helical" evidence="1">
    <location>
        <begin position="32"/>
        <end position="49"/>
    </location>
</feature>
<dbReference type="Proteomes" id="UP000698173">
    <property type="component" value="Unassembled WGS sequence"/>
</dbReference>
<reference evidence="2" key="1">
    <citation type="journal article" date="2021" name="PeerJ">
        <title>Extensive microbial diversity within the chicken gut microbiome revealed by metagenomics and culture.</title>
        <authorList>
            <person name="Gilroy R."/>
            <person name="Ravi A."/>
            <person name="Getino M."/>
            <person name="Pursley I."/>
            <person name="Horton D.L."/>
            <person name="Alikhan N.F."/>
            <person name="Baker D."/>
            <person name="Gharbi K."/>
            <person name="Hall N."/>
            <person name="Watson M."/>
            <person name="Adriaenssens E.M."/>
            <person name="Foster-Nyarko E."/>
            <person name="Jarju S."/>
            <person name="Secka A."/>
            <person name="Antonio M."/>
            <person name="Oren A."/>
            <person name="Chaudhuri R.R."/>
            <person name="La Ragione R."/>
            <person name="Hildebrand F."/>
            <person name="Pallen M.J."/>
        </authorList>
    </citation>
    <scope>NUCLEOTIDE SEQUENCE</scope>
    <source>
        <strain evidence="2">CHK171-7178</strain>
    </source>
</reference>
<gene>
    <name evidence="2" type="ORF">K8V56_07390</name>
</gene>
<feature type="transmembrane region" description="Helical" evidence="1">
    <location>
        <begin position="7"/>
        <end position="26"/>
    </location>
</feature>
<protein>
    <submittedName>
        <fullName evidence="2">Uncharacterized protein</fullName>
    </submittedName>
</protein>
<accession>A0A921KD28</accession>
<evidence type="ECO:0000313" key="3">
    <source>
        <dbReference type="Proteomes" id="UP000698173"/>
    </source>
</evidence>
<evidence type="ECO:0000313" key="2">
    <source>
        <dbReference type="EMBL" id="HJF31588.1"/>
    </source>
</evidence>
<dbReference type="EMBL" id="DYWT01000123">
    <property type="protein sequence ID" value="HJF31588.1"/>
    <property type="molecule type" value="Genomic_DNA"/>
</dbReference>
<keyword evidence="1" id="KW-0472">Membrane</keyword>
<proteinExistence type="predicted"/>
<dbReference type="AlphaFoldDB" id="A0A921KD28"/>
<keyword evidence="1" id="KW-0812">Transmembrane</keyword>
<keyword evidence="1" id="KW-1133">Transmembrane helix</keyword>
<evidence type="ECO:0000256" key="1">
    <source>
        <dbReference type="SAM" id="Phobius"/>
    </source>
</evidence>
<name>A0A921KD28_SPOPS</name>